<keyword evidence="3" id="KW-1185">Reference proteome</keyword>
<reference evidence="2 3" key="1">
    <citation type="journal article" date="2014" name="Nat. Commun.">
        <title>Multiple recent horizontal transfers of a large genomic region in cheese making fungi.</title>
        <authorList>
            <person name="Cheeseman K."/>
            <person name="Ropars J."/>
            <person name="Renault P."/>
            <person name="Dupont J."/>
            <person name="Gouzy J."/>
            <person name="Branca A."/>
            <person name="Abraham A.L."/>
            <person name="Ceppi M."/>
            <person name="Conseiller E."/>
            <person name="Debuchy R."/>
            <person name="Malagnac F."/>
            <person name="Goarin A."/>
            <person name="Silar P."/>
            <person name="Lacoste S."/>
            <person name="Sallet E."/>
            <person name="Bensimon A."/>
            <person name="Giraud T."/>
            <person name="Brygoo Y."/>
        </authorList>
    </citation>
    <scope>NUCLEOTIDE SEQUENCE [LARGE SCALE GENOMIC DNA]</scope>
    <source>
        <strain evidence="3">FM 013</strain>
    </source>
</reference>
<name>A0A0G4PJX5_PENC3</name>
<evidence type="ECO:0000313" key="2">
    <source>
        <dbReference type="EMBL" id="CRL26727.1"/>
    </source>
</evidence>
<feature type="region of interest" description="Disordered" evidence="1">
    <location>
        <begin position="89"/>
        <end position="112"/>
    </location>
</feature>
<feature type="compositionally biased region" description="Pro residues" evidence="1">
    <location>
        <begin position="11"/>
        <end position="21"/>
    </location>
</feature>
<evidence type="ECO:0000313" key="3">
    <source>
        <dbReference type="Proteomes" id="UP000053732"/>
    </source>
</evidence>
<gene>
    <name evidence="2" type="ORF">PCAMFM013_S019g000144</name>
</gene>
<protein>
    <submittedName>
        <fullName evidence="2">Str. FM013</fullName>
    </submittedName>
</protein>
<proteinExistence type="predicted"/>
<feature type="compositionally biased region" description="Low complexity" evidence="1">
    <location>
        <begin position="1"/>
        <end position="10"/>
    </location>
</feature>
<evidence type="ECO:0000256" key="1">
    <source>
        <dbReference type="SAM" id="MobiDB-lite"/>
    </source>
</evidence>
<organism evidence="2 3">
    <name type="scientific">Penicillium camemberti (strain FM 013)</name>
    <dbReference type="NCBI Taxonomy" id="1429867"/>
    <lineage>
        <taxon>Eukaryota</taxon>
        <taxon>Fungi</taxon>
        <taxon>Dikarya</taxon>
        <taxon>Ascomycota</taxon>
        <taxon>Pezizomycotina</taxon>
        <taxon>Eurotiomycetes</taxon>
        <taxon>Eurotiomycetidae</taxon>
        <taxon>Eurotiales</taxon>
        <taxon>Aspergillaceae</taxon>
        <taxon>Penicillium</taxon>
    </lineage>
</organism>
<feature type="region of interest" description="Disordered" evidence="1">
    <location>
        <begin position="1"/>
        <end position="57"/>
    </location>
</feature>
<dbReference type="EMBL" id="HG793152">
    <property type="protein sequence ID" value="CRL26727.1"/>
    <property type="molecule type" value="Genomic_DNA"/>
</dbReference>
<feature type="compositionally biased region" description="Low complexity" evidence="1">
    <location>
        <begin position="22"/>
        <end position="57"/>
    </location>
</feature>
<accession>A0A0G4PJX5</accession>
<dbReference type="AlphaFoldDB" id="A0A0G4PJX5"/>
<dbReference type="Proteomes" id="UP000053732">
    <property type="component" value="Unassembled WGS sequence"/>
</dbReference>
<sequence length="112" mass="12011">MTAPGRSSPRSPQPPASPQSPSPRLSRLPRASLSQPSLPLRRPLSSSPLLRPLPRSIRPPWSLVCKPASLMATAPTLPSVSGLARCHPRRRARPVHNPVASPLGDVQKSEDV</sequence>